<keyword evidence="9" id="KW-1185">Reference proteome</keyword>
<comment type="caution">
    <text evidence="7">The sequence shown here is derived from an EMBL/GenBank/DDBJ whole genome shotgun (WGS) entry which is preliminary data.</text>
</comment>
<sequence>MSYPPPGPPASSGTPSSTPWAVLAHLGGILAYFWAGWVVALVVWLVHRERDHAVAREAAVALNFQLTVLVALVAARIVGEIPLLGFVGWVAAVALGIASLVLSVMAAVAVNAGRPARYPLSLELVR</sequence>
<keyword evidence="4 5" id="KW-0472">Membrane</keyword>
<evidence type="ECO:0000313" key="7">
    <source>
        <dbReference type="EMBL" id="NYD85101.1"/>
    </source>
</evidence>
<evidence type="ECO:0000256" key="4">
    <source>
        <dbReference type="ARBA" id="ARBA00023136"/>
    </source>
</evidence>
<dbReference type="EMBL" id="BONN01000009">
    <property type="protein sequence ID" value="GIG33805.1"/>
    <property type="molecule type" value="Genomic_DNA"/>
</dbReference>
<dbReference type="EMBL" id="JACCBK010000001">
    <property type="protein sequence ID" value="NYD85101.1"/>
    <property type="molecule type" value="Genomic_DNA"/>
</dbReference>
<reference evidence="7 8" key="1">
    <citation type="submission" date="2020-07" db="EMBL/GenBank/DDBJ databases">
        <title>Sequencing the genomes of 1000 actinobacteria strains.</title>
        <authorList>
            <person name="Klenk H.-P."/>
        </authorList>
    </citation>
    <scope>NUCLEOTIDE SEQUENCE [LARGE SCALE GENOMIC DNA]</scope>
    <source>
        <strain evidence="7 8">DSM 24482</strain>
    </source>
</reference>
<accession>A0A7Y9JWP7</accession>
<dbReference type="RefSeq" id="WP_140458652.1">
    <property type="nucleotide sequence ID" value="NZ_BAABFI010000017.1"/>
</dbReference>
<evidence type="ECO:0000256" key="1">
    <source>
        <dbReference type="ARBA" id="ARBA00004141"/>
    </source>
</evidence>
<evidence type="ECO:0000313" key="8">
    <source>
        <dbReference type="Proteomes" id="UP000577956"/>
    </source>
</evidence>
<gene>
    <name evidence="7" type="ORF">BKA21_000650</name>
    <name evidence="6" type="ORF">Col01nite_29640</name>
</gene>
<dbReference type="Proteomes" id="UP000618382">
    <property type="component" value="Unassembled WGS sequence"/>
</dbReference>
<protein>
    <submittedName>
        <fullName evidence="6">Membrane protein</fullName>
    </submittedName>
</protein>
<keyword evidence="3 5" id="KW-1133">Transmembrane helix</keyword>
<evidence type="ECO:0000256" key="5">
    <source>
        <dbReference type="SAM" id="Phobius"/>
    </source>
</evidence>
<evidence type="ECO:0000313" key="9">
    <source>
        <dbReference type="Proteomes" id="UP000618382"/>
    </source>
</evidence>
<organism evidence="7 8">
    <name type="scientific">Cellulomonas oligotrophica</name>
    <dbReference type="NCBI Taxonomy" id="931536"/>
    <lineage>
        <taxon>Bacteria</taxon>
        <taxon>Bacillati</taxon>
        <taxon>Actinomycetota</taxon>
        <taxon>Actinomycetes</taxon>
        <taxon>Micrococcales</taxon>
        <taxon>Cellulomonadaceae</taxon>
        <taxon>Cellulomonas</taxon>
    </lineage>
</organism>
<name>A0A7Y9JWP7_9CELL</name>
<feature type="transmembrane region" description="Helical" evidence="5">
    <location>
        <begin position="84"/>
        <end position="110"/>
    </location>
</feature>
<proteinExistence type="predicted"/>
<evidence type="ECO:0000256" key="2">
    <source>
        <dbReference type="ARBA" id="ARBA00022692"/>
    </source>
</evidence>
<evidence type="ECO:0000256" key="3">
    <source>
        <dbReference type="ARBA" id="ARBA00022989"/>
    </source>
</evidence>
<feature type="transmembrane region" description="Helical" evidence="5">
    <location>
        <begin position="58"/>
        <end position="78"/>
    </location>
</feature>
<keyword evidence="2 5" id="KW-0812">Transmembrane</keyword>
<comment type="subcellular location">
    <subcellularLocation>
        <location evidence="1">Membrane</location>
        <topology evidence="1">Multi-pass membrane protein</topology>
    </subcellularLocation>
</comment>
<dbReference type="AlphaFoldDB" id="A0A7Y9JWP7"/>
<dbReference type="InterPro" id="IPR019109">
    <property type="entry name" value="MamF_MmsF"/>
</dbReference>
<dbReference type="Pfam" id="PF09685">
    <property type="entry name" value="MamF_MmsF"/>
    <property type="match status" value="1"/>
</dbReference>
<evidence type="ECO:0000313" key="6">
    <source>
        <dbReference type="EMBL" id="GIG33805.1"/>
    </source>
</evidence>
<reference evidence="6 9" key="2">
    <citation type="submission" date="2021-01" db="EMBL/GenBank/DDBJ databases">
        <title>Whole genome shotgun sequence of Cellulomonas oligotrophica NBRC 109435.</title>
        <authorList>
            <person name="Komaki H."/>
            <person name="Tamura T."/>
        </authorList>
    </citation>
    <scope>NUCLEOTIDE SEQUENCE [LARGE SCALE GENOMIC DNA]</scope>
    <source>
        <strain evidence="6 9">NBRC 109435</strain>
    </source>
</reference>
<dbReference type="Proteomes" id="UP000577956">
    <property type="component" value="Unassembled WGS sequence"/>
</dbReference>
<feature type="transmembrane region" description="Helical" evidence="5">
    <location>
        <begin position="20"/>
        <end position="46"/>
    </location>
</feature>